<dbReference type="PATRIC" id="fig|363754.4.peg.3519"/>
<proteinExistence type="inferred from homology"/>
<evidence type="ECO:0000256" key="1">
    <source>
        <dbReference type="ARBA" id="ARBA00004241"/>
    </source>
</evidence>
<keyword evidence="4" id="KW-0813">Transport</keyword>
<organism evidence="14 15">
    <name type="scientific">Rhizobium freirei PRF 81</name>
    <dbReference type="NCBI Taxonomy" id="363754"/>
    <lineage>
        <taxon>Bacteria</taxon>
        <taxon>Pseudomonadati</taxon>
        <taxon>Pseudomonadota</taxon>
        <taxon>Alphaproteobacteria</taxon>
        <taxon>Hyphomicrobiales</taxon>
        <taxon>Rhizobiaceae</taxon>
        <taxon>Rhizobium/Agrobacterium group</taxon>
        <taxon>Rhizobium</taxon>
    </lineage>
</organism>
<dbReference type="InterPro" id="IPR008635">
    <property type="entry name" value="Coiled_stalk_dom"/>
</dbReference>
<evidence type="ECO:0000313" key="14">
    <source>
        <dbReference type="EMBL" id="ENN86852.1"/>
    </source>
</evidence>
<feature type="domain" description="Trimeric autotransporter adhesin YadA-like head" evidence="12">
    <location>
        <begin position="121"/>
        <end position="147"/>
    </location>
</feature>
<feature type="domain" description="Trimeric autotransporter adhesin YadA-like stalk" evidence="13">
    <location>
        <begin position="554"/>
        <end position="593"/>
    </location>
</feature>
<feature type="domain" description="Trimeric autotransporter adhesin YadA-like stalk" evidence="13">
    <location>
        <begin position="369"/>
        <end position="408"/>
    </location>
</feature>
<dbReference type="SUPFAM" id="SSF101967">
    <property type="entry name" value="Adhesin YadA, collagen-binding domain"/>
    <property type="match status" value="4"/>
</dbReference>
<evidence type="ECO:0000256" key="4">
    <source>
        <dbReference type="ARBA" id="ARBA00022448"/>
    </source>
</evidence>
<comment type="subcellular location">
    <subcellularLocation>
        <location evidence="2">Cell outer membrane</location>
    </subcellularLocation>
    <subcellularLocation>
        <location evidence="1">Cell surface</location>
    </subcellularLocation>
</comment>
<sequence length="760" mass="74418">MINGATYTFQGTTPTSTVSVGTVGAERTITNLAAGRLSGSSTDAINGSQLFATNRAVDAIGTTVTTIGGQVTQNTADITNLGNTINNIAGDTSTTYTDANGKGIRYVRTNDRTLAVSDSSAQGIGSTAVGYNATSVADNSLALGRNSNAAIVGGVALGSGSISDRPLAPAFGQIAAGPTGFIQYNTTDKALLGAVSVGSSTAYRQIINVADGTNAQDAVTVRQLQGAIASVATTPGKYFHANSAAGDSLAVGAESVAVGPTTVVNGDNGIGIGNGAIVDQIAPGGTAIGQNAHVMLADGVALGTNSVAAGVQSVALGAGAQSNNINSVALGAQSITSVGAQTNYTAFALTSLQNSVGEVSIGSTGSERKLTNVAAGSAGTDAVNVNQLRGLGTNITSLIGGNTTVNPDGSITGPTYNIQGNNYSTVYDAFGAVNNTLTNINNGGGIKYFHANSTLADSAASGTDSVAIGPQSVASGANSLAAGNGAAAAGPSAVALGQGARANNANDVALGSGSVTQAAVGTAGTTIQGKNYAFAGTTPVGTVSVGAAGAERTITNVAAGRIAADSTDAINGSQLYATNSAIGDLQTGVGTITKNAVTYDLNPDGSKKNSITLQGGDVNAPVVISNVGRGVAPTDAVNVAQLGDSITQVKSYTDTAVANTLTAANTYTDQKFGQLNQQLGDIRSEARQAAAIGLAAASLRYDDRPGKLSVAVGGGVWRGEGALAFGAGYTSEDGRIRGNLSGTAAGGQVGVGAGLSVTLN</sequence>
<dbReference type="Proteomes" id="UP000012429">
    <property type="component" value="Unassembled WGS sequence"/>
</dbReference>
<evidence type="ECO:0000256" key="3">
    <source>
        <dbReference type="ARBA" id="ARBA00005848"/>
    </source>
</evidence>
<keyword evidence="15" id="KW-1185">Reference proteome</keyword>
<keyword evidence="5" id="KW-1134">Transmembrane beta strand</keyword>
<feature type="domain" description="Trimeric autotransporter adhesin YadA-like head" evidence="12">
    <location>
        <begin position="298"/>
        <end position="320"/>
    </location>
</feature>
<name>N6V726_9HYPH</name>
<dbReference type="GO" id="GO:0009986">
    <property type="term" value="C:cell surface"/>
    <property type="evidence" value="ECO:0007669"/>
    <property type="project" value="UniProtKB-SubCell"/>
</dbReference>
<feature type="domain" description="Trimeric autotransporter adhesin YadA-like stalk" evidence="13">
    <location>
        <begin position="624"/>
        <end position="659"/>
    </location>
</feature>
<reference evidence="14 15" key="1">
    <citation type="journal article" date="2012" name="BMC Genomics">
        <title>Genomic basis of broad host range and environmental adaptability of Rhizobium tropici CIAT 899 and Rhizobium sp. PRF 81 which are used in inoculants for common bean (Phaseolus vulgaris L.).</title>
        <authorList>
            <person name="Ormeno-Orrillo E."/>
            <person name="Menna P."/>
            <person name="Almeida L.G."/>
            <person name="Ollero F.J."/>
            <person name="Nicolas M.F."/>
            <person name="Pains Rodrigues E."/>
            <person name="Shigueyoshi Nakatani A."/>
            <person name="Silva Batista J.S."/>
            <person name="Oliveira Chueire L.M."/>
            <person name="Souza R.C."/>
            <person name="Ribeiro Vasconcelos A.T."/>
            <person name="Megias M."/>
            <person name="Hungria M."/>
            <person name="Martinez-Romero E."/>
        </authorList>
    </citation>
    <scope>NUCLEOTIDE SEQUENCE [LARGE SCALE GENOMIC DNA]</scope>
    <source>
        <strain evidence="14 15">PRF 81</strain>
    </source>
</reference>
<dbReference type="InterPro" id="IPR008640">
    <property type="entry name" value="Adhesin_Head_dom"/>
</dbReference>
<keyword evidence="6" id="KW-0812">Transmembrane</keyword>
<accession>N6V726</accession>
<protein>
    <submittedName>
        <fullName evidence="14">Cell wall protein</fullName>
    </submittedName>
</protein>
<dbReference type="Pfam" id="PF03895">
    <property type="entry name" value="YadA_anchor"/>
    <property type="match status" value="1"/>
</dbReference>
<evidence type="ECO:0000256" key="6">
    <source>
        <dbReference type="ARBA" id="ARBA00022692"/>
    </source>
</evidence>
<dbReference type="GO" id="GO:0009279">
    <property type="term" value="C:cell outer membrane"/>
    <property type="evidence" value="ECO:0007669"/>
    <property type="project" value="UniProtKB-SubCell"/>
</dbReference>
<keyword evidence="9" id="KW-0472">Membrane</keyword>
<dbReference type="SUPFAM" id="SSF54523">
    <property type="entry name" value="Pili subunits"/>
    <property type="match status" value="1"/>
</dbReference>
<gene>
    <name evidence="14" type="ORF">RHSP_31665</name>
</gene>
<keyword evidence="7" id="KW-0732">Signal</keyword>
<evidence type="ECO:0000259" key="12">
    <source>
        <dbReference type="Pfam" id="PF05658"/>
    </source>
</evidence>
<dbReference type="GO" id="GO:0015031">
    <property type="term" value="P:protein transport"/>
    <property type="evidence" value="ECO:0007669"/>
    <property type="project" value="UniProtKB-KW"/>
</dbReference>
<dbReference type="EMBL" id="AQHN01000062">
    <property type="protein sequence ID" value="ENN86852.1"/>
    <property type="molecule type" value="Genomic_DNA"/>
</dbReference>
<evidence type="ECO:0000256" key="5">
    <source>
        <dbReference type="ARBA" id="ARBA00022452"/>
    </source>
</evidence>
<dbReference type="Gene3D" id="3.30.1300.30">
    <property type="entry name" value="GSPII I/J protein-like"/>
    <property type="match status" value="1"/>
</dbReference>
<keyword evidence="8" id="KW-0653">Protein transport</keyword>
<evidence type="ECO:0000259" key="13">
    <source>
        <dbReference type="Pfam" id="PF05662"/>
    </source>
</evidence>
<dbReference type="Gene3D" id="2.150.10.10">
    <property type="entry name" value="Serralysin-like metalloprotease, C-terminal"/>
    <property type="match status" value="6"/>
</dbReference>
<dbReference type="STRING" id="363754.RHSP_31665"/>
<feature type="domain" description="Trimeric autotransporter adhesin YadA-like head" evidence="12">
    <location>
        <begin position="488"/>
        <end position="514"/>
    </location>
</feature>
<comment type="similarity">
    <text evidence="3">Belongs to the autotransporter-2 (AT-2) (TC 1.B.40) family.</text>
</comment>
<feature type="domain" description="Trimeric autotransporter adhesin YadA-like stalk" evidence="13">
    <location>
        <begin position="29"/>
        <end position="70"/>
    </location>
</feature>
<evidence type="ECO:0000313" key="15">
    <source>
        <dbReference type="Proteomes" id="UP000012429"/>
    </source>
</evidence>
<evidence type="ECO:0000259" key="11">
    <source>
        <dbReference type="Pfam" id="PF03895"/>
    </source>
</evidence>
<dbReference type="Pfam" id="PF05658">
    <property type="entry name" value="YadA_head"/>
    <property type="match status" value="5"/>
</dbReference>
<feature type="domain" description="Trimeric autotransporter adhesin YadA-like head" evidence="12">
    <location>
        <begin position="250"/>
        <end position="276"/>
    </location>
</feature>
<feature type="domain" description="Trimeric autotransporter adhesin YadA-like C-terminal membrane anchor" evidence="11">
    <location>
        <begin position="701"/>
        <end position="756"/>
    </location>
</feature>
<feature type="domain" description="Trimeric autotransporter adhesin YadA-like stalk" evidence="13">
    <location>
        <begin position="205"/>
        <end position="243"/>
    </location>
</feature>
<dbReference type="Pfam" id="PF05662">
    <property type="entry name" value="YadA_stalk"/>
    <property type="match status" value="5"/>
</dbReference>
<evidence type="ECO:0000256" key="10">
    <source>
        <dbReference type="ARBA" id="ARBA00023237"/>
    </source>
</evidence>
<comment type="caution">
    <text evidence="14">The sequence shown here is derived from an EMBL/GenBank/DDBJ whole genome shotgun (WGS) entry which is preliminary data.</text>
</comment>
<dbReference type="InterPro" id="IPR011049">
    <property type="entry name" value="Serralysin-like_metalloprot_C"/>
</dbReference>
<evidence type="ECO:0000256" key="9">
    <source>
        <dbReference type="ARBA" id="ARBA00023136"/>
    </source>
</evidence>
<evidence type="ECO:0000256" key="8">
    <source>
        <dbReference type="ARBA" id="ARBA00022927"/>
    </source>
</evidence>
<dbReference type="AlphaFoldDB" id="N6V726"/>
<evidence type="ECO:0000256" key="7">
    <source>
        <dbReference type="ARBA" id="ARBA00022729"/>
    </source>
</evidence>
<dbReference type="Gene3D" id="6.10.250.2030">
    <property type="match status" value="1"/>
</dbReference>
<dbReference type="InterPro" id="IPR005594">
    <property type="entry name" value="YadA_C"/>
</dbReference>
<feature type="domain" description="Trimeric autotransporter adhesin YadA-like head" evidence="12">
    <location>
        <begin position="460"/>
        <end position="486"/>
    </location>
</feature>
<dbReference type="InterPro" id="IPR045584">
    <property type="entry name" value="Pilin-like"/>
</dbReference>
<evidence type="ECO:0000256" key="2">
    <source>
        <dbReference type="ARBA" id="ARBA00004442"/>
    </source>
</evidence>
<keyword evidence="10" id="KW-0998">Cell outer membrane</keyword>